<feature type="transmembrane region" description="Helical" evidence="2">
    <location>
        <begin position="123"/>
        <end position="151"/>
    </location>
</feature>
<comment type="caution">
    <text evidence="3">The sequence shown here is derived from an EMBL/GenBank/DDBJ whole genome shotgun (WGS) entry which is preliminary data.</text>
</comment>
<dbReference type="EMBL" id="JACBZN010000001">
    <property type="protein sequence ID" value="NYI36767.1"/>
    <property type="molecule type" value="Genomic_DNA"/>
</dbReference>
<keyword evidence="2" id="KW-0812">Transmembrane</keyword>
<dbReference type="EMBL" id="JACWMT010000001">
    <property type="protein sequence ID" value="MBD1269325.1"/>
    <property type="molecule type" value="Genomic_DNA"/>
</dbReference>
<feature type="region of interest" description="Disordered" evidence="1">
    <location>
        <begin position="1"/>
        <end position="68"/>
    </location>
</feature>
<name>A0A8I0FSQ3_9ACTN</name>
<evidence type="ECO:0000256" key="1">
    <source>
        <dbReference type="SAM" id="MobiDB-lite"/>
    </source>
</evidence>
<evidence type="ECO:0000313" key="4">
    <source>
        <dbReference type="EMBL" id="NYI36767.1"/>
    </source>
</evidence>
<sequence length="170" mass="17626">MSDNQPPYPGDSSGQQPNDPTPGPEQPGHSGQPAYPGQQPYGAQPGQPYPGQQQWGAPGQQQWGAPPPKHPKATLVLILGILGLIVCGVLAPFAWVMGNRAVAEIDANPGVYDGRGEAQAGRILGIIGSVLLIIGVVVFVFVIVLIMIGVASSSTSTSDYSDLSLISLFS</sequence>
<evidence type="ECO:0008006" key="7">
    <source>
        <dbReference type="Google" id="ProtNLM"/>
    </source>
</evidence>
<reference evidence="4 5" key="1">
    <citation type="submission" date="2020-07" db="EMBL/GenBank/DDBJ databases">
        <title>Sequencing the genomes of 1000 actinobacteria strains.</title>
        <authorList>
            <person name="Klenk H.-P."/>
        </authorList>
    </citation>
    <scope>NUCLEOTIDE SEQUENCE [LARGE SCALE GENOMIC DNA]</scope>
    <source>
        <strain evidence="4 5">DSM 19087</strain>
    </source>
</reference>
<gene>
    <name evidence="4" type="ORF">BJ975_000142</name>
    <name evidence="3" type="ORF">IDH50_03675</name>
</gene>
<keyword evidence="2" id="KW-1133">Transmembrane helix</keyword>
<organism evidence="3 6">
    <name type="scientific">Aeromicrobium tamlense</name>
    <dbReference type="NCBI Taxonomy" id="375541"/>
    <lineage>
        <taxon>Bacteria</taxon>
        <taxon>Bacillati</taxon>
        <taxon>Actinomycetota</taxon>
        <taxon>Actinomycetes</taxon>
        <taxon>Propionibacteriales</taxon>
        <taxon>Nocardioidaceae</taxon>
        <taxon>Aeromicrobium</taxon>
    </lineage>
</organism>
<feature type="compositionally biased region" description="Low complexity" evidence="1">
    <location>
        <begin position="31"/>
        <end position="64"/>
    </location>
</feature>
<evidence type="ECO:0000313" key="6">
    <source>
        <dbReference type="Proteomes" id="UP000659061"/>
    </source>
</evidence>
<keyword evidence="5" id="KW-1185">Reference proteome</keyword>
<feature type="transmembrane region" description="Helical" evidence="2">
    <location>
        <begin position="73"/>
        <end position="96"/>
    </location>
</feature>
<evidence type="ECO:0000313" key="5">
    <source>
        <dbReference type="Proteomes" id="UP000587211"/>
    </source>
</evidence>
<protein>
    <recommendedName>
        <fullName evidence="7">DUF4190 domain-containing protein</fullName>
    </recommendedName>
</protein>
<evidence type="ECO:0000256" key="2">
    <source>
        <dbReference type="SAM" id="Phobius"/>
    </source>
</evidence>
<dbReference type="Proteomes" id="UP000587211">
    <property type="component" value="Unassembled WGS sequence"/>
</dbReference>
<dbReference type="Proteomes" id="UP000659061">
    <property type="component" value="Unassembled WGS sequence"/>
</dbReference>
<dbReference type="AlphaFoldDB" id="A0A8I0FSQ3"/>
<keyword evidence="2" id="KW-0472">Membrane</keyword>
<accession>A0A8I0FSQ3</accession>
<proteinExistence type="predicted"/>
<dbReference type="RefSeq" id="WP_179422689.1">
    <property type="nucleotide sequence ID" value="NZ_BAAAMP010000002.1"/>
</dbReference>
<evidence type="ECO:0000313" key="3">
    <source>
        <dbReference type="EMBL" id="MBD1269325.1"/>
    </source>
</evidence>
<reference evidence="3" key="2">
    <citation type="submission" date="2020-09" db="EMBL/GenBank/DDBJ databases">
        <title>Novel species in genus Aeromicrobium.</title>
        <authorList>
            <person name="Zhang G."/>
        </authorList>
    </citation>
    <scope>NUCLEOTIDE SEQUENCE</scope>
    <source>
        <strain evidence="3">SSW1-57</strain>
    </source>
</reference>